<dbReference type="AlphaFoldDB" id="A0A9P0A8J9"/>
<feature type="region of interest" description="Disordered" evidence="1">
    <location>
        <begin position="1"/>
        <end position="171"/>
    </location>
</feature>
<name>A0A9P0A8J9_BEMTA</name>
<accession>A0A9P0A8J9</accession>
<evidence type="ECO:0000313" key="2">
    <source>
        <dbReference type="EMBL" id="CAH0386316.1"/>
    </source>
</evidence>
<evidence type="ECO:0000313" key="3">
    <source>
        <dbReference type="Proteomes" id="UP001152759"/>
    </source>
</evidence>
<feature type="region of interest" description="Disordered" evidence="1">
    <location>
        <begin position="413"/>
        <end position="433"/>
    </location>
</feature>
<feature type="region of interest" description="Disordered" evidence="1">
    <location>
        <begin position="751"/>
        <end position="793"/>
    </location>
</feature>
<feature type="compositionally biased region" description="Acidic residues" evidence="1">
    <location>
        <begin position="420"/>
        <end position="431"/>
    </location>
</feature>
<keyword evidence="3" id="KW-1185">Reference proteome</keyword>
<feature type="compositionally biased region" description="Low complexity" evidence="1">
    <location>
        <begin position="499"/>
        <end position="512"/>
    </location>
</feature>
<feature type="compositionally biased region" description="Polar residues" evidence="1">
    <location>
        <begin position="782"/>
        <end position="793"/>
    </location>
</feature>
<feature type="compositionally biased region" description="Polar residues" evidence="1">
    <location>
        <begin position="86"/>
        <end position="99"/>
    </location>
</feature>
<reference evidence="2" key="1">
    <citation type="submission" date="2021-12" db="EMBL/GenBank/DDBJ databases">
        <authorList>
            <person name="King R."/>
        </authorList>
    </citation>
    <scope>NUCLEOTIDE SEQUENCE</scope>
</reference>
<evidence type="ECO:0000256" key="1">
    <source>
        <dbReference type="SAM" id="MobiDB-lite"/>
    </source>
</evidence>
<feature type="compositionally biased region" description="Polar residues" evidence="1">
    <location>
        <begin position="121"/>
        <end position="132"/>
    </location>
</feature>
<organism evidence="2 3">
    <name type="scientific">Bemisia tabaci</name>
    <name type="common">Sweetpotato whitefly</name>
    <name type="synonym">Aleurodes tabaci</name>
    <dbReference type="NCBI Taxonomy" id="7038"/>
    <lineage>
        <taxon>Eukaryota</taxon>
        <taxon>Metazoa</taxon>
        <taxon>Ecdysozoa</taxon>
        <taxon>Arthropoda</taxon>
        <taxon>Hexapoda</taxon>
        <taxon>Insecta</taxon>
        <taxon>Pterygota</taxon>
        <taxon>Neoptera</taxon>
        <taxon>Paraneoptera</taxon>
        <taxon>Hemiptera</taxon>
        <taxon>Sternorrhyncha</taxon>
        <taxon>Aleyrodoidea</taxon>
        <taxon>Aleyrodidae</taxon>
        <taxon>Aleyrodinae</taxon>
        <taxon>Bemisia</taxon>
    </lineage>
</organism>
<feature type="region of interest" description="Disordered" evidence="1">
    <location>
        <begin position="693"/>
        <end position="727"/>
    </location>
</feature>
<dbReference type="Proteomes" id="UP001152759">
    <property type="component" value="Chromosome 3"/>
</dbReference>
<feature type="compositionally biased region" description="Pro residues" evidence="1">
    <location>
        <begin position="762"/>
        <end position="777"/>
    </location>
</feature>
<feature type="compositionally biased region" description="Polar residues" evidence="1">
    <location>
        <begin position="21"/>
        <end position="51"/>
    </location>
</feature>
<sequence>MQNDSTGGDCVRLGVSGYGGSVNSPGQHVAGDNNTDQQAKPNNCRSVSSSFGRPFTYLPNPINPANDVKPPQVPARQTVENKSKEQGSANFPPSLKTFTPQVQPIAPKPRPPVPPKRSECTRLSTVTPAPNQTKSETSEPEKSSADSNSKDQNGPSLLESSINSKIKTLKHVDPPVAKTILDFCEVTEKEIISNNINDGHESDKKEKSKNVVFENQLSGGVDENEAEKVEYKILNDKTPPKALQRTVFDVVAKDRVVVNEESDKKSPVDSKKDVITKDSDLKRKEPLSEVKKDYGTLDSIIRQNAQQIKQSCSINKNITNNNTNVITNNFIPKTSNYDTLPLNNKNEAQLRSDNNSISQNATRNNLNLHRTNSFEKSNEAIIKTDRDLKNDFSEVNRILNKVDKVVKNGEKATRLTEKDSQDEEIDSDDDADKSATADIWVRTIESPVRKSVKDLALAIESVETKTIEEKLDVEKKKSKHKKEDDDQPDFNDKPYGVTQSQSSNQLSLPPNQRQNQRLVGCESLPCSRPGSRTASRSSSPAFFVNDKTARDKKISAAEALGVVAKPCPRIIPSSNTAFAKANFEFRRQSLGNLSDSKFGRISSGWSSHVPSSASTDVESSYGSDVFDNRRKRLSKRCSSVDSRTLSRCYPDKHAGHFGSDNRGFHTLSKISLRNGTGHPDCKYFPKSTVVPSGYYSLDTPPPPPPPEHHRRSSSHGSKSENGPRPRSTCNCGHHLASLCVPVGKRTYSVEELPSSLSRHGGVPPPPSTAPHPHPPPALVDLSRSNRSSFGKSQQRVKFALDETDLEKMGSYTRAKFLVSPGYYSKAAAAGEARSNLSETVINSNCYNSYNLSHETWQLLTDLLQLTTFLPPAAIEDCKPAKMLHCSFKILIAHDGLRLRKSEEASTVLILVLVINRI</sequence>
<feature type="compositionally biased region" description="Pro residues" evidence="1">
    <location>
        <begin position="106"/>
        <end position="115"/>
    </location>
</feature>
<protein>
    <submittedName>
        <fullName evidence="2">Uncharacterized protein</fullName>
    </submittedName>
</protein>
<gene>
    <name evidence="2" type="ORF">BEMITA_LOCUS5452</name>
</gene>
<proteinExistence type="predicted"/>
<feature type="compositionally biased region" description="Polar residues" evidence="1">
    <location>
        <begin position="145"/>
        <end position="166"/>
    </location>
</feature>
<feature type="region of interest" description="Disordered" evidence="1">
    <location>
        <begin position="474"/>
        <end position="515"/>
    </location>
</feature>
<dbReference type="EMBL" id="OU963864">
    <property type="protein sequence ID" value="CAH0386316.1"/>
    <property type="molecule type" value="Genomic_DNA"/>
</dbReference>